<evidence type="ECO:0000256" key="1">
    <source>
        <dbReference type="SAM" id="MobiDB-lite"/>
    </source>
</evidence>
<dbReference type="Proteomes" id="UP000326939">
    <property type="component" value="Chromosome 16"/>
</dbReference>
<dbReference type="AlphaFoldDB" id="A0A5N5JSX0"/>
<feature type="region of interest" description="Disordered" evidence="1">
    <location>
        <begin position="1"/>
        <end position="45"/>
    </location>
</feature>
<organism evidence="2 3">
    <name type="scientific">Salix brachista</name>
    <dbReference type="NCBI Taxonomy" id="2182728"/>
    <lineage>
        <taxon>Eukaryota</taxon>
        <taxon>Viridiplantae</taxon>
        <taxon>Streptophyta</taxon>
        <taxon>Embryophyta</taxon>
        <taxon>Tracheophyta</taxon>
        <taxon>Spermatophyta</taxon>
        <taxon>Magnoliopsida</taxon>
        <taxon>eudicotyledons</taxon>
        <taxon>Gunneridae</taxon>
        <taxon>Pentapetalae</taxon>
        <taxon>rosids</taxon>
        <taxon>fabids</taxon>
        <taxon>Malpighiales</taxon>
        <taxon>Salicaceae</taxon>
        <taxon>Saliceae</taxon>
        <taxon>Salix</taxon>
    </lineage>
</organism>
<dbReference type="PANTHER" id="PTHR47590">
    <property type="entry name" value="F-BOX/KELCH-REPEAT PROTEIN SKIP25"/>
    <property type="match status" value="1"/>
</dbReference>
<dbReference type="InterPro" id="IPR015915">
    <property type="entry name" value="Kelch-typ_b-propeller"/>
</dbReference>
<dbReference type="EMBL" id="VDCV01000016">
    <property type="protein sequence ID" value="KAB5520255.1"/>
    <property type="molecule type" value="Genomic_DNA"/>
</dbReference>
<comment type="caution">
    <text evidence="2">The sequence shown here is derived from an EMBL/GenBank/DDBJ whole genome shotgun (WGS) entry which is preliminary data.</text>
</comment>
<name>A0A5N5JSX0_9ROSI</name>
<accession>A0A5N5JSX0</accession>
<feature type="compositionally biased region" description="Basic and acidic residues" evidence="1">
    <location>
        <begin position="30"/>
        <end position="39"/>
    </location>
</feature>
<evidence type="ECO:0000313" key="3">
    <source>
        <dbReference type="Proteomes" id="UP000326939"/>
    </source>
</evidence>
<evidence type="ECO:0000313" key="2">
    <source>
        <dbReference type="EMBL" id="KAB5520255.1"/>
    </source>
</evidence>
<keyword evidence="3" id="KW-1185">Reference proteome</keyword>
<gene>
    <name evidence="2" type="ORF">DKX38_024574</name>
</gene>
<protein>
    <recommendedName>
        <fullName evidence="4">F-box domain-containing protein</fullName>
    </recommendedName>
</protein>
<feature type="compositionally biased region" description="Low complexity" evidence="1">
    <location>
        <begin position="7"/>
        <end position="21"/>
    </location>
</feature>
<dbReference type="PANTHER" id="PTHR47590:SF1">
    <property type="entry name" value="F-BOX_KELCH-REPEAT PROTEIN SKIP25"/>
    <property type="match status" value="1"/>
</dbReference>
<sequence>MAASIQTSATDTATTTTTTTTKHPSKRRKLTTDQHKNHQEQPLIPGLPDHVAQICLSHVHPSTLYTVCHPWRRLIYSLSFPPFLSLYAVLSSTSTNHHLSNNNPIQSFSFDPISSKWDPLPLPPPDPPLHLLIRHPCFISRHLPIQSISVSGRLILIAATSHNFSPALSHPLVFNPLSGVWGYGPPLTTPRRWCAAGAAHDTVYVASGIGSQFNTGVARSVEKWDLESKNVGISTIANKTITWKWKRVKELKDGRFCRDAIDAVGWRGKLCMVNMKGDAPKEGIFYDTKKDAWENMPEGMLAGWRGPVASMDEETMFVVDEAKGVLRKYDPEKDYWEHVMESERLVGAQKIAAGGGRVCAICGCSTEIVVLDVAALPVKLWVVKTPPGLEALAIHILPRMTRPDF</sequence>
<dbReference type="Gene3D" id="2.120.10.80">
    <property type="entry name" value="Kelch-type beta propeller"/>
    <property type="match status" value="1"/>
</dbReference>
<dbReference type="SUPFAM" id="SSF117281">
    <property type="entry name" value="Kelch motif"/>
    <property type="match status" value="1"/>
</dbReference>
<reference evidence="3" key="1">
    <citation type="journal article" date="2019" name="Gigascience">
        <title>De novo genome assembly of the endangered Acer yangbiense, a plant species with extremely small populations endemic to Yunnan Province, China.</title>
        <authorList>
            <person name="Yang J."/>
            <person name="Wariss H.M."/>
            <person name="Tao L."/>
            <person name="Zhang R."/>
            <person name="Yun Q."/>
            <person name="Hollingsworth P."/>
            <person name="Dao Z."/>
            <person name="Luo G."/>
            <person name="Guo H."/>
            <person name="Ma Y."/>
            <person name="Sun W."/>
        </authorList>
    </citation>
    <scope>NUCLEOTIDE SEQUENCE [LARGE SCALE GENOMIC DNA]</scope>
    <source>
        <strain evidence="3">cv. br00</strain>
    </source>
</reference>
<proteinExistence type="predicted"/>
<evidence type="ECO:0008006" key="4">
    <source>
        <dbReference type="Google" id="ProtNLM"/>
    </source>
</evidence>